<proteinExistence type="predicted"/>
<dbReference type="EMBL" id="BK032513">
    <property type="protein sequence ID" value="DAF45047.1"/>
    <property type="molecule type" value="Genomic_DNA"/>
</dbReference>
<reference evidence="1" key="1">
    <citation type="journal article" date="2021" name="Proc. Natl. Acad. Sci. U.S.A.">
        <title>A Catalog of Tens of Thousands of Viruses from Human Metagenomes Reveals Hidden Associations with Chronic Diseases.</title>
        <authorList>
            <person name="Tisza M.J."/>
            <person name="Buck C.B."/>
        </authorList>
    </citation>
    <scope>NUCLEOTIDE SEQUENCE</scope>
    <source>
        <strain evidence="1">CtCIv11</strain>
    </source>
</reference>
<organism evidence="1">
    <name type="scientific">Siphoviridae sp. ctCIv11</name>
    <dbReference type="NCBI Taxonomy" id="2827806"/>
    <lineage>
        <taxon>Viruses</taxon>
        <taxon>Duplodnaviria</taxon>
        <taxon>Heunggongvirae</taxon>
        <taxon>Uroviricota</taxon>
        <taxon>Caudoviricetes</taxon>
    </lineage>
</organism>
<accession>A0A8S5S2V7</accession>
<sequence>MTNREKYVNEILDIIGNGEVLAVEKNTHKPVACDDLQGCEDCLFYDREHEKCENRKWWLNSEYVDYTVDWSKVAVDTPILVSDNQDFENMERRHFCKYKNGEIYAFETGMTSWTTNVSCSWKYAKLATESDLRGE</sequence>
<name>A0A8S5S2V7_9CAUD</name>
<evidence type="ECO:0000313" key="1">
    <source>
        <dbReference type="EMBL" id="DAF45047.1"/>
    </source>
</evidence>
<protein>
    <submittedName>
        <fullName evidence="1">Uncharacterized protein</fullName>
    </submittedName>
</protein>